<dbReference type="AlphaFoldDB" id="A0A7H0VAW1"/>
<dbReference type="KEGG" id="chyd:H4K34_10755"/>
<proteinExistence type="predicted"/>
<keyword evidence="2" id="KW-1185">Reference proteome</keyword>
<sequence length="93" mass="10417">MHTEQDRGSWALLLLEYSIAPQWFVAVQDAYNYGNPDPDLQIHYPLVSFGYTRGTTKVQVNYGRQQQGVFCVGGICRVVPASNGFSLLLTSNF</sequence>
<organism evidence="1 2">
    <name type="scientific">Croceimicrobium hydrocarbonivorans</name>
    <dbReference type="NCBI Taxonomy" id="2761580"/>
    <lineage>
        <taxon>Bacteria</taxon>
        <taxon>Pseudomonadati</taxon>
        <taxon>Bacteroidota</taxon>
        <taxon>Flavobacteriia</taxon>
        <taxon>Flavobacteriales</taxon>
        <taxon>Owenweeksiaceae</taxon>
        <taxon>Croceimicrobium</taxon>
    </lineage>
</organism>
<dbReference type="InterPro" id="IPR046070">
    <property type="entry name" value="DUF6029"/>
</dbReference>
<dbReference type="EMBL" id="CP060139">
    <property type="protein sequence ID" value="QNR22859.1"/>
    <property type="molecule type" value="Genomic_DNA"/>
</dbReference>
<dbReference type="Pfam" id="PF19494">
    <property type="entry name" value="DUF6029"/>
    <property type="match status" value="1"/>
</dbReference>
<name>A0A7H0VAW1_9FLAO</name>
<accession>A0A7H0VAW1</accession>
<gene>
    <name evidence="1" type="ORF">H4K34_10755</name>
</gene>
<protein>
    <submittedName>
        <fullName evidence="1">Uncharacterized protein</fullName>
    </submittedName>
</protein>
<dbReference type="Proteomes" id="UP000516305">
    <property type="component" value="Chromosome"/>
</dbReference>
<evidence type="ECO:0000313" key="2">
    <source>
        <dbReference type="Proteomes" id="UP000516305"/>
    </source>
</evidence>
<evidence type="ECO:0000313" key="1">
    <source>
        <dbReference type="EMBL" id="QNR22859.1"/>
    </source>
</evidence>
<reference evidence="1 2" key="1">
    <citation type="submission" date="2020-08" db="EMBL/GenBank/DDBJ databases">
        <title>Croceimicrobium hydrocarbonivorans gen. nov., sp. nov., a novel marine bacterium isolated from a bacterial consortium that degrades polyethylene terephthalate.</title>
        <authorList>
            <person name="Liu R."/>
        </authorList>
    </citation>
    <scope>NUCLEOTIDE SEQUENCE [LARGE SCALE GENOMIC DNA]</scope>
    <source>
        <strain evidence="1 2">A20-9</strain>
    </source>
</reference>